<proteinExistence type="predicted"/>
<comment type="caution">
    <text evidence="2">The sequence shown here is derived from an EMBL/GenBank/DDBJ whole genome shotgun (WGS) entry which is preliminary data.</text>
</comment>
<dbReference type="EMBL" id="JAGFBR010000005">
    <property type="protein sequence ID" value="KAH0467251.1"/>
    <property type="molecule type" value="Genomic_DNA"/>
</dbReference>
<keyword evidence="3" id="KW-1185">Reference proteome</keyword>
<reference evidence="2 3" key="1">
    <citation type="journal article" date="2021" name="Hortic Res">
        <title>Chromosome-scale assembly of the Dendrobium chrysotoxum genome enhances the understanding of orchid evolution.</title>
        <authorList>
            <person name="Zhang Y."/>
            <person name="Zhang G.Q."/>
            <person name="Zhang D."/>
            <person name="Liu X.D."/>
            <person name="Xu X.Y."/>
            <person name="Sun W.H."/>
            <person name="Yu X."/>
            <person name="Zhu X."/>
            <person name="Wang Z.W."/>
            <person name="Zhao X."/>
            <person name="Zhong W.Y."/>
            <person name="Chen H."/>
            <person name="Yin W.L."/>
            <person name="Huang T."/>
            <person name="Niu S.C."/>
            <person name="Liu Z.J."/>
        </authorList>
    </citation>
    <scope>NUCLEOTIDE SEQUENCE [LARGE SCALE GENOMIC DNA]</scope>
    <source>
        <strain evidence="2">Lindl</strain>
    </source>
</reference>
<gene>
    <name evidence="2" type="ORF">IEQ34_004489</name>
</gene>
<evidence type="ECO:0000256" key="1">
    <source>
        <dbReference type="SAM" id="MobiDB-lite"/>
    </source>
</evidence>
<evidence type="ECO:0000313" key="2">
    <source>
        <dbReference type="EMBL" id="KAH0467251.1"/>
    </source>
</evidence>
<name>A0AAV7HE05_DENCH</name>
<protein>
    <submittedName>
        <fullName evidence="2">Uncharacterized protein</fullName>
    </submittedName>
</protein>
<evidence type="ECO:0000313" key="3">
    <source>
        <dbReference type="Proteomes" id="UP000775213"/>
    </source>
</evidence>
<feature type="region of interest" description="Disordered" evidence="1">
    <location>
        <begin position="46"/>
        <end position="80"/>
    </location>
</feature>
<dbReference type="Proteomes" id="UP000775213">
    <property type="component" value="Unassembled WGS sequence"/>
</dbReference>
<accession>A0AAV7HE05</accession>
<sequence>MLPVPAIDGQGTADESALAVLHASSSSEAVVTGDAKNRPVAALMTSTDGSVNRSELSSGSLPAPADSPGGLWSSRQPKLS</sequence>
<organism evidence="2 3">
    <name type="scientific">Dendrobium chrysotoxum</name>
    <name type="common">Orchid</name>
    <dbReference type="NCBI Taxonomy" id="161865"/>
    <lineage>
        <taxon>Eukaryota</taxon>
        <taxon>Viridiplantae</taxon>
        <taxon>Streptophyta</taxon>
        <taxon>Embryophyta</taxon>
        <taxon>Tracheophyta</taxon>
        <taxon>Spermatophyta</taxon>
        <taxon>Magnoliopsida</taxon>
        <taxon>Liliopsida</taxon>
        <taxon>Asparagales</taxon>
        <taxon>Orchidaceae</taxon>
        <taxon>Epidendroideae</taxon>
        <taxon>Malaxideae</taxon>
        <taxon>Dendrobiinae</taxon>
        <taxon>Dendrobium</taxon>
    </lineage>
</organism>
<feature type="compositionally biased region" description="Polar residues" evidence="1">
    <location>
        <begin position="46"/>
        <end position="60"/>
    </location>
</feature>
<dbReference type="AlphaFoldDB" id="A0AAV7HE05"/>